<evidence type="ECO:0000313" key="3">
    <source>
        <dbReference type="EMBL" id="KAK8146538.1"/>
    </source>
</evidence>
<feature type="region of interest" description="Disordered" evidence="2">
    <location>
        <begin position="1070"/>
        <end position="1108"/>
    </location>
</feature>
<feature type="region of interest" description="Disordered" evidence="2">
    <location>
        <begin position="832"/>
        <end position="885"/>
    </location>
</feature>
<name>A0AAW0RWV6_9HYPO</name>
<dbReference type="InterPro" id="IPR022198">
    <property type="entry name" value="DUF3723"/>
</dbReference>
<proteinExistence type="predicted"/>
<dbReference type="AlphaFoldDB" id="A0AAW0RWV6"/>
<sequence>MSRSGFQAVSRRISAEKTVKYVGRAAVSIQNLEFPNSENLNEENVERLARLFSSQGSFSPGDAPNRIPAVIDEAALQTVLTASGLTRDSLLCGGNTHPRLVFQQGFRLECLRGGDRVKASKKVSRSPDPHWVVDLFTADISDEAKRDLIEEYSSEKKPGDGVYYRKIREYKGIFGEEHPYLEHRWWARLGASSKAENKKKRLEQLWKHPKFAPAFDAFRHLPALYCGLRLSAINKMISMRCHEELLSFLRHIKDFWHHIFDGDESAMERLDEDTVLALQLKAPGACEKEARTLYAQVHSGCLFGAFNETARNRIWLRLCSATVDCLVPSLYAFFENLKYMQAAADCMRRLVPREARKSLRRSFEKKYSTEDADESDCIIQTSWSSFRSVPMPRADSFDVAYRQLWLYALREQQSMPIPRKQKLAIAETRHADEIVVFRFACLAQKLGFKSDEIKALVQRNPDQAIARRLLTTARKADEFEYEDMSTSIQLVTQIFSTAQLISAPFPTEEDGVDDIAVPPVRCGTPHAAHHSRDKPDMFLDKLHAPVHRHGSDLTSFFVQRSIYFAFFGQDIDIPIVDLHVTEGVHTIHTFDYIVLPEQISPVASLQSQRLARTLGGDAREQALQSRVEEREARLHQLAMQEQQFAANAEQLQNDFTAQNRRILALRDEERDTLARLSSLQHAEVEQVLRLETLQADEQNRQSEIAELEQRRANLGEEIRLDLLATSENGQAGTASQERGMPDHDASLRQEEAPQEEQLVAEEERLRALVADLTLQVGRLNDDRQGQVASMAAVETQHLSAVEGLAAKESALRSEIEQLEAILQQLQARLHETAASDKDTGDEECASVDSGVQPPSSPAPGTDVPEIARRDGCDETEESSAAGQQTRLALEHMVREALHSDDEVSNASDATKNAGNRRSSAASVSATEQLVDTSEVVQQDREQIVPNETEKVSVVFKLFLDGEWRTQHEVEVDPAEPSAVQRAAAKFWDRTWARRMHLNYCPSGQSQDAEGVRQPRRRDNGLACAVLRRLSGLRTVSGVGILNVHMSGHPRVCHAPAAPVVAGAQTVQATAGGKSLAEDRPAATDQVGEPDEHRETGAGLIWEHDQGRI</sequence>
<evidence type="ECO:0000256" key="2">
    <source>
        <dbReference type="SAM" id="MobiDB-lite"/>
    </source>
</evidence>
<feature type="region of interest" description="Disordered" evidence="2">
    <location>
        <begin position="898"/>
        <end position="926"/>
    </location>
</feature>
<feature type="coiled-coil region" evidence="1">
    <location>
        <begin position="634"/>
        <end position="717"/>
    </location>
</feature>
<feature type="region of interest" description="Disordered" evidence="2">
    <location>
        <begin position="722"/>
        <end position="750"/>
    </location>
</feature>
<evidence type="ECO:0000256" key="1">
    <source>
        <dbReference type="SAM" id="Coils"/>
    </source>
</evidence>
<feature type="compositionally biased region" description="Basic and acidic residues" evidence="2">
    <location>
        <begin position="1089"/>
        <end position="1108"/>
    </location>
</feature>
<evidence type="ECO:0000313" key="4">
    <source>
        <dbReference type="Proteomes" id="UP001397290"/>
    </source>
</evidence>
<comment type="caution">
    <text evidence="3">The sequence shown here is derived from an EMBL/GenBank/DDBJ whole genome shotgun (WGS) entry which is preliminary data.</text>
</comment>
<organism evidence="3 4">
    <name type="scientific">Beauveria asiatica</name>
    <dbReference type="NCBI Taxonomy" id="1069075"/>
    <lineage>
        <taxon>Eukaryota</taxon>
        <taxon>Fungi</taxon>
        <taxon>Dikarya</taxon>
        <taxon>Ascomycota</taxon>
        <taxon>Pezizomycotina</taxon>
        <taxon>Sordariomycetes</taxon>
        <taxon>Hypocreomycetidae</taxon>
        <taxon>Hypocreales</taxon>
        <taxon>Cordycipitaceae</taxon>
        <taxon>Beauveria</taxon>
    </lineage>
</organism>
<accession>A0AAW0RWV6</accession>
<feature type="compositionally biased region" description="Basic and acidic residues" evidence="2">
    <location>
        <begin position="739"/>
        <end position="750"/>
    </location>
</feature>
<gene>
    <name evidence="3" type="ORF">G3M48_003000</name>
</gene>
<protein>
    <submittedName>
        <fullName evidence="3">Uncharacterized protein</fullName>
    </submittedName>
</protein>
<dbReference type="EMBL" id="JAAHCF010000205">
    <property type="protein sequence ID" value="KAK8146538.1"/>
    <property type="molecule type" value="Genomic_DNA"/>
</dbReference>
<dbReference type="Pfam" id="PF12520">
    <property type="entry name" value="DUF3723"/>
    <property type="match status" value="1"/>
</dbReference>
<reference evidence="3 4" key="1">
    <citation type="submission" date="2020-02" db="EMBL/GenBank/DDBJ databases">
        <title>Comparative genomics of the hypocrealean fungal genus Beauvera.</title>
        <authorList>
            <person name="Showalter D.N."/>
            <person name="Bushley K.E."/>
            <person name="Rehner S.A."/>
        </authorList>
    </citation>
    <scope>NUCLEOTIDE SEQUENCE [LARGE SCALE GENOMIC DNA]</scope>
    <source>
        <strain evidence="3 4">ARSEF4384</strain>
    </source>
</reference>
<keyword evidence="4" id="KW-1185">Reference proteome</keyword>
<feature type="compositionally biased region" description="Polar residues" evidence="2">
    <location>
        <begin position="904"/>
        <end position="926"/>
    </location>
</feature>
<feature type="compositionally biased region" description="Polar residues" evidence="2">
    <location>
        <begin position="725"/>
        <end position="736"/>
    </location>
</feature>
<dbReference type="Proteomes" id="UP001397290">
    <property type="component" value="Unassembled WGS sequence"/>
</dbReference>
<keyword evidence="1" id="KW-0175">Coiled coil</keyword>